<feature type="transmembrane region" description="Helical" evidence="1">
    <location>
        <begin position="224"/>
        <end position="241"/>
    </location>
</feature>
<feature type="transmembrane region" description="Helical" evidence="1">
    <location>
        <begin position="253"/>
        <end position="274"/>
    </location>
</feature>
<gene>
    <name evidence="2" type="ORF">HND93_23615</name>
</gene>
<feature type="transmembrane region" description="Helical" evidence="1">
    <location>
        <begin position="320"/>
        <end position="341"/>
    </location>
</feature>
<reference evidence="2 3" key="1">
    <citation type="submission" date="2020-05" db="EMBL/GenBank/DDBJ databases">
        <title>Azospirillum oleiclasticum sp. nov, a nitrogen-fixing and heavy crude oil-emulsifying bacterium isolated from the crude oil of Yumen Oilfield.</title>
        <authorList>
            <person name="Wu D."/>
            <person name="Cai M."/>
            <person name="Zhang X."/>
        </authorList>
    </citation>
    <scope>NUCLEOTIDE SEQUENCE [LARGE SCALE GENOMIC DNA]</scope>
    <source>
        <strain evidence="2 3">ROY-1-1-2</strain>
    </source>
</reference>
<evidence type="ECO:0000256" key="1">
    <source>
        <dbReference type="SAM" id="Phobius"/>
    </source>
</evidence>
<feature type="transmembrane region" description="Helical" evidence="1">
    <location>
        <begin position="20"/>
        <end position="42"/>
    </location>
</feature>
<organism evidence="2 3">
    <name type="scientific">Azospirillum oleiclasticum</name>
    <dbReference type="NCBI Taxonomy" id="2735135"/>
    <lineage>
        <taxon>Bacteria</taxon>
        <taxon>Pseudomonadati</taxon>
        <taxon>Pseudomonadota</taxon>
        <taxon>Alphaproteobacteria</taxon>
        <taxon>Rhodospirillales</taxon>
        <taxon>Azospirillaceae</taxon>
        <taxon>Azospirillum</taxon>
    </lineage>
</organism>
<feature type="transmembrane region" description="Helical" evidence="1">
    <location>
        <begin position="154"/>
        <end position="171"/>
    </location>
</feature>
<sequence>MTAADRADTAVPRRLDLGRLPWWALCLLLGVVLAASCLALGFRLPYWRNADQDLVLAYHGLLLNDGLPQEYFDHPGYLYFLVVAGWYRLLHALGLLEVARLSDLPPLADAVAYDAAWQQLVQAGRGLSILLCAGFVMVVATLARFILEDRLIGFLSGLAVAFAMGVMTQARQMRTDLLSGIFAGLALLLAILAVRRRPGAGPLGLLTLAGGCASLAMASKVQAIFPLLATPAITVVFGRSWREPAPGGWGRAALLALLAAAALVPAVELLRFGIEGSGRALYPYRPVGGGLSGVYQGIIAGWVVLGVLAHAAVWRLRPAWAAQALAAVALGAAVGLLSLLIRWHEQNAIAVANFIEHMFVFTTWRHPGELQAEGQVLSGSLVGLLLEGLWRTFAIRTVVLHPDRIPQTLIVEWFAIAGALVAWRRGDRLMPLRVALLLGAAWGLETLFSLRGFQRAYAIYTDPLAVLAAALVLVRFRGILDGVRSRRWLFGGMALYVALAHVWPVVFELRRGDPRPHCEWIPVYMKQVEGFPFCQR</sequence>
<accession>A0ABX2TEF0</accession>
<protein>
    <recommendedName>
        <fullName evidence="4">Glycosyltransferase RgtA/B/C/D-like domain-containing protein</fullName>
    </recommendedName>
</protein>
<feature type="transmembrane region" description="Helical" evidence="1">
    <location>
        <begin position="294"/>
        <end position="313"/>
    </location>
</feature>
<evidence type="ECO:0008006" key="4">
    <source>
        <dbReference type="Google" id="ProtNLM"/>
    </source>
</evidence>
<feature type="transmembrane region" description="Helical" evidence="1">
    <location>
        <begin position="127"/>
        <end position="147"/>
    </location>
</feature>
<name>A0ABX2TEF0_9PROT</name>
<dbReference type="RefSeq" id="WP_180284483.1">
    <property type="nucleotide sequence ID" value="NZ_JABFDB010000021.1"/>
</dbReference>
<proteinExistence type="predicted"/>
<feature type="transmembrane region" description="Helical" evidence="1">
    <location>
        <begin position="177"/>
        <end position="194"/>
    </location>
</feature>
<evidence type="ECO:0000313" key="3">
    <source>
        <dbReference type="Proteomes" id="UP000584642"/>
    </source>
</evidence>
<feature type="transmembrane region" description="Helical" evidence="1">
    <location>
        <begin position="201"/>
        <end position="218"/>
    </location>
</feature>
<keyword evidence="3" id="KW-1185">Reference proteome</keyword>
<feature type="transmembrane region" description="Helical" evidence="1">
    <location>
        <begin position="430"/>
        <end position="450"/>
    </location>
</feature>
<keyword evidence="1" id="KW-0472">Membrane</keyword>
<keyword evidence="1" id="KW-0812">Transmembrane</keyword>
<feature type="transmembrane region" description="Helical" evidence="1">
    <location>
        <begin position="456"/>
        <end position="476"/>
    </location>
</feature>
<comment type="caution">
    <text evidence="2">The sequence shown here is derived from an EMBL/GenBank/DDBJ whole genome shotgun (WGS) entry which is preliminary data.</text>
</comment>
<keyword evidence="1" id="KW-1133">Transmembrane helix</keyword>
<dbReference type="EMBL" id="JABFDB010000021">
    <property type="protein sequence ID" value="NYZ22710.1"/>
    <property type="molecule type" value="Genomic_DNA"/>
</dbReference>
<feature type="transmembrane region" description="Helical" evidence="1">
    <location>
        <begin position="488"/>
        <end position="506"/>
    </location>
</feature>
<evidence type="ECO:0000313" key="2">
    <source>
        <dbReference type="EMBL" id="NYZ22710.1"/>
    </source>
</evidence>
<dbReference type="Proteomes" id="UP000584642">
    <property type="component" value="Unassembled WGS sequence"/>
</dbReference>